<dbReference type="RefSeq" id="WP_262575298.1">
    <property type="nucleotide sequence ID" value="NZ_JAOQJU010000010.1"/>
</dbReference>
<protein>
    <submittedName>
        <fullName evidence="1">DpnD/PcfM family protein</fullName>
    </submittedName>
</protein>
<comment type="caution">
    <text evidence="1">The sequence shown here is derived from an EMBL/GenBank/DDBJ whole genome shotgun (WGS) entry which is preliminary data.</text>
</comment>
<dbReference type="EMBL" id="JAOQJU010000010">
    <property type="protein sequence ID" value="MCU6686790.1"/>
    <property type="molecule type" value="Genomic_DNA"/>
</dbReference>
<name>A0ABT2RN22_9FIRM</name>
<organism evidence="1 2">
    <name type="scientific">Dorea acetigenes</name>
    <dbReference type="NCBI Taxonomy" id="2981787"/>
    <lineage>
        <taxon>Bacteria</taxon>
        <taxon>Bacillati</taxon>
        <taxon>Bacillota</taxon>
        <taxon>Clostridia</taxon>
        <taxon>Lachnospirales</taxon>
        <taxon>Lachnospiraceae</taxon>
        <taxon>Dorea</taxon>
    </lineage>
</organism>
<dbReference type="Proteomes" id="UP001652431">
    <property type="component" value="Unassembled WGS sequence"/>
</dbReference>
<accession>A0ABT2RN22</accession>
<sequence length="87" mass="10122">MKNETRMKHMDAAPRGRAFKVTVSELYQREITVYESEMKETTPEEALRMVENWWQDSQIDLNEADFQGVDYSLTGIMDAPEEMEGGE</sequence>
<evidence type="ECO:0000313" key="1">
    <source>
        <dbReference type="EMBL" id="MCU6686790.1"/>
    </source>
</evidence>
<reference evidence="1 2" key="1">
    <citation type="journal article" date="2021" name="ISME Commun">
        <title>Automated analysis of genomic sequences facilitates high-throughput and comprehensive description of bacteria.</title>
        <authorList>
            <person name="Hitch T.C.A."/>
        </authorList>
    </citation>
    <scope>NUCLEOTIDE SEQUENCE [LARGE SCALE GENOMIC DNA]</scope>
    <source>
        <strain evidence="1 2">Sanger_03</strain>
    </source>
</reference>
<evidence type="ECO:0000313" key="2">
    <source>
        <dbReference type="Proteomes" id="UP001652431"/>
    </source>
</evidence>
<gene>
    <name evidence="1" type="ORF">OCV99_09580</name>
</gene>
<keyword evidence="2" id="KW-1185">Reference proteome</keyword>
<proteinExistence type="predicted"/>